<sequence length="573" mass="59699">MQHTKQRAQVAFAMPALPKGPLILVTVFTIVVNLLGLTGSLFMLQVYDRVLPGHSVPTLVMLLLAVAALLAAMGGLDAVRGQIGARIGAALQSQCDGPLFLATLDPPPSAAREAATALHDLEAVRRFLGSPQMFALLDLPFAPLFFGLIFLFHPLLGWLAITGGFLLVAIMLVNQISSRGTGETSARASATAARNAELIRAGADTVRSLGMSGNAASRWRSDRDRALAAEIDLGDRNGGFGAAVKALRMFLQSAMLALAAWLVLRAEMTAGGMIASSILMGRALAPVEQIVGGWSQVVRAHRGWHALKVLTAAVGARPRLTRLNPPEARLVVSDLTVVPPGESRSTLLRASFAVGPGQAVGVIGESAAGKSTLARALTGLWHPTAGEIRLGGAKIDQYGDDLARYVGYLPQDVTLFEASVTENIARLAEVPDDAAVIAAATEAGAHEVILSLPKGYDTPVGHSGAKLSGGQRQRIGLARALYGAPSLVILDEPNSNLDAPGSEAVNAAIRALKARGAIVIVMAHRPAAIADCDLVLILKQGQVAAFGPRDEVLKANVVNHARLVGASRPAGAT</sequence>
<keyword evidence="11" id="KW-1185">Reference proteome</keyword>
<dbReference type="PROSITE" id="PS00211">
    <property type="entry name" value="ABC_TRANSPORTER_1"/>
    <property type="match status" value="1"/>
</dbReference>
<feature type="domain" description="ABC transmembrane type-1" evidence="9">
    <location>
        <begin position="23"/>
        <end position="299"/>
    </location>
</feature>
<dbReference type="SMART" id="SM00382">
    <property type="entry name" value="AAA"/>
    <property type="match status" value="1"/>
</dbReference>
<evidence type="ECO:0000256" key="4">
    <source>
        <dbReference type="ARBA" id="ARBA00022840"/>
    </source>
</evidence>
<dbReference type="Pfam" id="PF00005">
    <property type="entry name" value="ABC_tran"/>
    <property type="match status" value="1"/>
</dbReference>
<dbReference type="InterPro" id="IPR027417">
    <property type="entry name" value="P-loop_NTPase"/>
</dbReference>
<reference evidence="11" key="1">
    <citation type="submission" date="2023-07" db="EMBL/GenBank/DDBJ databases">
        <title>Defluviimonas sediminis sp. nov., isolated from mangrove sediment.</title>
        <authorList>
            <person name="Liu L."/>
            <person name="Li J."/>
            <person name="Huang Y."/>
            <person name="Pan J."/>
            <person name="Li M."/>
        </authorList>
    </citation>
    <scope>NUCLEOTIDE SEQUENCE [LARGE SCALE GENOMIC DNA]</scope>
    <source>
        <strain evidence="11">FT324</strain>
    </source>
</reference>
<dbReference type="InterPro" id="IPR017871">
    <property type="entry name" value="ABC_transporter-like_CS"/>
</dbReference>
<gene>
    <name evidence="10" type="ORF">N5I32_00260</name>
</gene>
<dbReference type="InterPro" id="IPR039421">
    <property type="entry name" value="Type_1_exporter"/>
</dbReference>
<dbReference type="InterPro" id="IPR010128">
    <property type="entry name" value="ATPase_T1SS_PrtD-like"/>
</dbReference>
<dbReference type="InterPro" id="IPR003593">
    <property type="entry name" value="AAA+_ATPase"/>
</dbReference>
<dbReference type="InterPro" id="IPR011527">
    <property type="entry name" value="ABC1_TM_dom"/>
</dbReference>
<dbReference type="InterPro" id="IPR003439">
    <property type="entry name" value="ABC_transporter-like_ATP-bd"/>
</dbReference>
<evidence type="ECO:0000256" key="1">
    <source>
        <dbReference type="ARBA" id="ARBA00004651"/>
    </source>
</evidence>
<dbReference type="NCBIfam" id="TIGR01842">
    <property type="entry name" value="type_I_sec_PrtD"/>
    <property type="match status" value="1"/>
</dbReference>
<dbReference type="PROSITE" id="PS50893">
    <property type="entry name" value="ABC_TRANSPORTER_2"/>
    <property type="match status" value="1"/>
</dbReference>
<dbReference type="Gene3D" id="1.20.1560.10">
    <property type="entry name" value="ABC transporter type 1, transmembrane domain"/>
    <property type="match status" value="1"/>
</dbReference>
<feature type="transmembrane region" description="Helical" evidence="7">
    <location>
        <begin position="158"/>
        <end position="177"/>
    </location>
</feature>
<dbReference type="Proteomes" id="UP001205601">
    <property type="component" value="Unassembled WGS sequence"/>
</dbReference>
<keyword evidence="5 7" id="KW-1133">Transmembrane helix</keyword>
<dbReference type="EMBL" id="JAOCQF010000001">
    <property type="protein sequence ID" value="MCT8327940.1"/>
    <property type="molecule type" value="Genomic_DNA"/>
</dbReference>
<evidence type="ECO:0000256" key="2">
    <source>
        <dbReference type="ARBA" id="ARBA00022692"/>
    </source>
</evidence>
<evidence type="ECO:0000259" key="9">
    <source>
        <dbReference type="PROSITE" id="PS50929"/>
    </source>
</evidence>
<organism evidence="10 11">
    <name type="scientific">Albidovulum sediminis</name>
    <dbReference type="NCBI Taxonomy" id="3066345"/>
    <lineage>
        <taxon>Bacteria</taxon>
        <taxon>Pseudomonadati</taxon>
        <taxon>Pseudomonadota</taxon>
        <taxon>Alphaproteobacteria</taxon>
        <taxon>Rhodobacterales</taxon>
        <taxon>Paracoccaceae</taxon>
        <taxon>Albidovulum</taxon>
    </lineage>
</organism>
<evidence type="ECO:0000313" key="10">
    <source>
        <dbReference type="EMBL" id="MCT8327940.1"/>
    </source>
</evidence>
<keyword evidence="2 7" id="KW-0812">Transmembrane</keyword>
<evidence type="ECO:0000256" key="5">
    <source>
        <dbReference type="ARBA" id="ARBA00022989"/>
    </source>
</evidence>
<accession>A0ABT2NG95</accession>
<evidence type="ECO:0000256" key="6">
    <source>
        <dbReference type="ARBA" id="ARBA00023136"/>
    </source>
</evidence>
<dbReference type="SUPFAM" id="SSF90123">
    <property type="entry name" value="ABC transporter transmembrane region"/>
    <property type="match status" value="1"/>
</dbReference>
<evidence type="ECO:0000256" key="7">
    <source>
        <dbReference type="SAM" id="Phobius"/>
    </source>
</evidence>
<dbReference type="PANTHER" id="PTHR24221:SF248">
    <property type="entry name" value="ABC TRANSPORTER TRANSMEMBRANE REGION"/>
    <property type="match status" value="1"/>
</dbReference>
<dbReference type="SUPFAM" id="SSF52540">
    <property type="entry name" value="P-loop containing nucleoside triphosphate hydrolases"/>
    <property type="match status" value="1"/>
</dbReference>
<dbReference type="Gene3D" id="3.40.50.300">
    <property type="entry name" value="P-loop containing nucleotide triphosphate hydrolases"/>
    <property type="match status" value="1"/>
</dbReference>
<protein>
    <submittedName>
        <fullName evidence="10">Type I secretion system permease/ATPase</fullName>
    </submittedName>
</protein>
<feature type="transmembrane region" description="Helical" evidence="7">
    <location>
        <begin position="21"/>
        <end position="44"/>
    </location>
</feature>
<dbReference type="RefSeq" id="WP_261493392.1">
    <property type="nucleotide sequence ID" value="NZ_JAOCQF010000001.1"/>
</dbReference>
<keyword evidence="4" id="KW-0067">ATP-binding</keyword>
<dbReference type="PROSITE" id="PS50929">
    <property type="entry name" value="ABC_TM1F"/>
    <property type="match status" value="1"/>
</dbReference>
<evidence type="ECO:0000259" key="8">
    <source>
        <dbReference type="PROSITE" id="PS50893"/>
    </source>
</evidence>
<feature type="transmembrane region" description="Helical" evidence="7">
    <location>
        <begin position="56"/>
        <end position="76"/>
    </location>
</feature>
<keyword evidence="6 7" id="KW-0472">Membrane</keyword>
<proteinExistence type="predicted"/>
<name>A0ABT2NG95_9RHOB</name>
<evidence type="ECO:0000256" key="3">
    <source>
        <dbReference type="ARBA" id="ARBA00022741"/>
    </source>
</evidence>
<evidence type="ECO:0000313" key="11">
    <source>
        <dbReference type="Proteomes" id="UP001205601"/>
    </source>
</evidence>
<feature type="transmembrane region" description="Helical" evidence="7">
    <location>
        <begin position="246"/>
        <end position="264"/>
    </location>
</feature>
<keyword evidence="3" id="KW-0547">Nucleotide-binding</keyword>
<dbReference type="Pfam" id="PF00664">
    <property type="entry name" value="ABC_membrane"/>
    <property type="match status" value="1"/>
</dbReference>
<feature type="domain" description="ABC transporter" evidence="8">
    <location>
        <begin position="330"/>
        <end position="565"/>
    </location>
</feature>
<dbReference type="PANTHER" id="PTHR24221">
    <property type="entry name" value="ATP-BINDING CASSETTE SUB-FAMILY B"/>
    <property type="match status" value="1"/>
</dbReference>
<dbReference type="InterPro" id="IPR036640">
    <property type="entry name" value="ABC1_TM_sf"/>
</dbReference>
<comment type="subcellular location">
    <subcellularLocation>
        <location evidence="1">Cell membrane</location>
        <topology evidence="1">Multi-pass membrane protein</topology>
    </subcellularLocation>
</comment>
<feature type="transmembrane region" description="Helical" evidence="7">
    <location>
        <begin position="134"/>
        <end position="152"/>
    </location>
</feature>
<comment type="caution">
    <text evidence="10">The sequence shown here is derived from an EMBL/GenBank/DDBJ whole genome shotgun (WGS) entry which is preliminary data.</text>
</comment>